<keyword evidence="4" id="KW-1185">Reference proteome</keyword>
<reference evidence="3" key="1">
    <citation type="submission" date="2021-02" db="EMBL/GenBank/DDBJ databases">
        <authorList>
            <person name="Nowell W R."/>
        </authorList>
    </citation>
    <scope>NUCLEOTIDE SEQUENCE</scope>
    <source>
        <strain evidence="3">Ploen Becks lab</strain>
    </source>
</reference>
<protein>
    <recommendedName>
        <fullName evidence="2">UPAR/Ly6 domain-containing protein</fullName>
    </recommendedName>
</protein>
<sequence length="99" mass="10859">MLSLKISIIILSICVFKSWSLPCYTCTDCNNLTTTVPTNVTVIDCLGPDAQCSTNVFKVGSTDFVTKSCTNFCSPSFYQFPNMNAVFVSTCCQQPLCNE</sequence>
<dbReference type="Proteomes" id="UP000663879">
    <property type="component" value="Unassembled WGS sequence"/>
</dbReference>
<proteinExistence type="predicted"/>
<dbReference type="Pfam" id="PF00021">
    <property type="entry name" value="UPAR_LY6"/>
    <property type="match status" value="1"/>
</dbReference>
<dbReference type="Gene3D" id="2.10.60.10">
    <property type="entry name" value="CD59"/>
    <property type="match status" value="1"/>
</dbReference>
<gene>
    <name evidence="3" type="ORF">OXX778_LOCUS10474</name>
</gene>
<evidence type="ECO:0000256" key="1">
    <source>
        <dbReference type="SAM" id="SignalP"/>
    </source>
</evidence>
<organism evidence="3 4">
    <name type="scientific">Brachionus calyciflorus</name>
    <dbReference type="NCBI Taxonomy" id="104777"/>
    <lineage>
        <taxon>Eukaryota</taxon>
        <taxon>Metazoa</taxon>
        <taxon>Spiralia</taxon>
        <taxon>Gnathifera</taxon>
        <taxon>Rotifera</taxon>
        <taxon>Eurotatoria</taxon>
        <taxon>Monogononta</taxon>
        <taxon>Pseudotrocha</taxon>
        <taxon>Ploima</taxon>
        <taxon>Brachionidae</taxon>
        <taxon>Brachionus</taxon>
    </lineage>
</organism>
<dbReference type="EMBL" id="CAJNOC010001664">
    <property type="protein sequence ID" value="CAF0882278.1"/>
    <property type="molecule type" value="Genomic_DNA"/>
</dbReference>
<name>A0A813YCU7_9BILA</name>
<evidence type="ECO:0000259" key="2">
    <source>
        <dbReference type="Pfam" id="PF00021"/>
    </source>
</evidence>
<comment type="caution">
    <text evidence="3">The sequence shown here is derived from an EMBL/GenBank/DDBJ whole genome shotgun (WGS) entry which is preliminary data.</text>
</comment>
<evidence type="ECO:0000313" key="3">
    <source>
        <dbReference type="EMBL" id="CAF0882278.1"/>
    </source>
</evidence>
<accession>A0A813YCU7</accession>
<dbReference type="InterPro" id="IPR016054">
    <property type="entry name" value="LY6_UPA_recep-like"/>
</dbReference>
<keyword evidence="1" id="KW-0732">Signal</keyword>
<feature type="chain" id="PRO_5032702559" description="UPAR/Ly6 domain-containing protein" evidence="1">
    <location>
        <begin position="21"/>
        <end position="99"/>
    </location>
</feature>
<evidence type="ECO:0000313" key="4">
    <source>
        <dbReference type="Proteomes" id="UP000663879"/>
    </source>
</evidence>
<feature type="domain" description="UPAR/Ly6" evidence="2">
    <location>
        <begin position="20"/>
        <end position="99"/>
    </location>
</feature>
<dbReference type="SUPFAM" id="SSF57302">
    <property type="entry name" value="Snake toxin-like"/>
    <property type="match status" value="1"/>
</dbReference>
<dbReference type="InterPro" id="IPR045860">
    <property type="entry name" value="Snake_toxin-like_sf"/>
</dbReference>
<feature type="signal peptide" evidence="1">
    <location>
        <begin position="1"/>
        <end position="20"/>
    </location>
</feature>
<dbReference type="AlphaFoldDB" id="A0A813YCU7"/>